<proteinExistence type="predicted"/>
<comment type="caution">
    <text evidence="2">The sequence shown here is derived from an EMBL/GenBank/DDBJ whole genome shotgun (WGS) entry which is preliminary data.</text>
</comment>
<reference evidence="2 3" key="1">
    <citation type="submission" date="2022-01" db="EMBL/GenBank/DDBJ databases">
        <authorList>
            <person name="Riesco R."/>
            <person name="Trujillo M.E."/>
        </authorList>
    </citation>
    <scope>NUCLEOTIDE SEQUENCE [LARGE SCALE GENOMIC DNA]</scope>
    <source>
        <strain evidence="2 3">NIE79</strain>
    </source>
</reference>
<keyword evidence="3" id="KW-1185">Reference proteome</keyword>
<evidence type="ECO:0008006" key="4">
    <source>
        <dbReference type="Google" id="ProtNLM"/>
    </source>
</evidence>
<feature type="region of interest" description="Disordered" evidence="1">
    <location>
        <begin position="443"/>
        <end position="497"/>
    </location>
</feature>
<dbReference type="EMBL" id="JAKKFD010000044">
    <property type="protein sequence ID" value="MCG5446132.1"/>
    <property type="molecule type" value="Genomic_DNA"/>
</dbReference>
<protein>
    <recommendedName>
        <fullName evidence="4">ATP-binding protein</fullName>
    </recommendedName>
</protein>
<accession>A0ABS9N836</accession>
<dbReference type="RefSeq" id="WP_238681062.1">
    <property type="nucleotide sequence ID" value="NZ_JAKKFD010000044.1"/>
</dbReference>
<feature type="compositionally biased region" description="Low complexity" evidence="1">
    <location>
        <begin position="474"/>
        <end position="491"/>
    </location>
</feature>
<evidence type="ECO:0000313" key="3">
    <source>
        <dbReference type="Proteomes" id="UP001201629"/>
    </source>
</evidence>
<dbReference type="Proteomes" id="UP001201629">
    <property type="component" value="Unassembled WGS sequence"/>
</dbReference>
<gene>
    <name evidence="2" type="ORF">NIE79_004697</name>
</gene>
<evidence type="ECO:0000256" key="1">
    <source>
        <dbReference type="SAM" id="MobiDB-lite"/>
    </source>
</evidence>
<sequence>MRRTLGTYSMDFWELFLRETLQNSWDAATGDRPVHFCIDGWRLTTAQLQNLRLLLPGADLDAPELRVLTVTDTGTRGLGGPTRADRVGEDDPRDFVDLVRNVGRHPDKGFAGGTYGYGKAVLFEASNIGTVVMFTRVRTTTGVQCRLIGMSLTDPYRAERRQYTGRHWWGVPDNAVGVEPVTGPTAERMARALGLTRLPEDSTGTSIMVIAPRTEQERLAEVIAVMADTATRYAWANVVAQGNHGPGLRLQFTSDGSRIDLPDPGTDARLRYFVEAHRYCRAVFQGAAEDHPWPWTVQEIVGSRPEQRLGVLAWRTYRAGDSGNHARPPAEIALLRRPGLVVEYRTVAADPFGHAISGVFIADPELDEDFARAEPPTHDRWQPRLAQRQRYARNPVSQALQRIDRIFKERRAGNGTAPTTEAVTGVSRLANVLGALLDSQAGGTDSRIPVGQANPVPHPPSNASGTPAPPAGTPTPGTGSNGQQQGPPGQGRRPRSARGLTLNFHPRARPALLADGSRAVEFDIDLTGNPGAPLTLTAQPLVAVADGTPEPADETTPVNVVHWRDRDSGILTPGPRLTLTAETSEHWTVTLTQPADAAVTVRVSQEEVGPQ</sequence>
<evidence type="ECO:0000313" key="2">
    <source>
        <dbReference type="EMBL" id="MCG5446132.1"/>
    </source>
</evidence>
<organism evidence="2 3">
    <name type="scientific">Micromonospora trifolii</name>
    <dbReference type="NCBI Taxonomy" id="2911208"/>
    <lineage>
        <taxon>Bacteria</taxon>
        <taxon>Bacillati</taxon>
        <taxon>Actinomycetota</taxon>
        <taxon>Actinomycetes</taxon>
        <taxon>Micromonosporales</taxon>
        <taxon>Micromonosporaceae</taxon>
        <taxon>Micromonospora</taxon>
    </lineage>
</organism>
<name>A0ABS9N836_9ACTN</name>